<dbReference type="Pfam" id="PF03631">
    <property type="entry name" value="Virul_fac_BrkB"/>
    <property type="match status" value="1"/>
</dbReference>
<feature type="transmembrane region" description="Helical" evidence="7">
    <location>
        <begin position="169"/>
        <end position="188"/>
    </location>
</feature>
<comment type="subcellular location">
    <subcellularLocation>
        <location evidence="1">Cell membrane</location>
        <topology evidence="1">Multi-pass membrane protein</topology>
    </subcellularLocation>
</comment>
<feature type="transmembrane region" description="Helical" evidence="7">
    <location>
        <begin position="101"/>
        <end position="130"/>
    </location>
</feature>
<sequence length="377" mass="40198">MGSQGNRHDEARNSVLARATMAAMAAVTTWRETGREGRSGDLDAPHPPRAAEDAMPADPSVYDREPDRALGRRAGSPFAIPRKGWWAVARRVYDQIGEDRVMAVAAGVTFYAILALFPALTATVAIYGLFADRATMLADIDALSNVVPPEALSLIRSQLEKLVGSDSGALGLASLFGIVLAIWSANGGMKAMIQALNVAYGEREGRSFIWLNVFGLGMTVSGIAIACTLILAAAVLPAVVHLLPSAPGVDTLVLFARWPLMCLVMFTVLMLLYRFGPSRRAPRMVWVMPGAILGAVLLLGVSAAFSFYTTHFASYSATYGSVGAVVVLMMWIWLSTISVLMGAELNAEAERQTALDSTKGPPKNLGKRNARVADSVA</sequence>
<keyword evidence="2" id="KW-1003">Cell membrane</keyword>
<name>A0A074TJE8_9RHOB</name>
<comment type="caution">
    <text evidence="8">The sequence shown here is derived from an EMBL/GenBank/DDBJ whole genome shotgun (WGS) entry which is preliminary data.</text>
</comment>
<feature type="transmembrane region" description="Helical" evidence="7">
    <location>
        <begin position="255"/>
        <end position="273"/>
    </location>
</feature>
<dbReference type="AlphaFoldDB" id="A0A074TJE8"/>
<dbReference type="GO" id="GO:0005886">
    <property type="term" value="C:plasma membrane"/>
    <property type="evidence" value="ECO:0007669"/>
    <property type="project" value="UniProtKB-SubCell"/>
</dbReference>
<proteinExistence type="predicted"/>
<keyword evidence="9" id="KW-1185">Reference proteome</keyword>
<feature type="transmembrane region" description="Helical" evidence="7">
    <location>
        <begin position="285"/>
        <end position="308"/>
    </location>
</feature>
<dbReference type="NCBIfam" id="TIGR00765">
    <property type="entry name" value="yihY_not_rbn"/>
    <property type="match status" value="1"/>
</dbReference>
<accession>A0A074TJE8</accession>
<feature type="transmembrane region" description="Helical" evidence="7">
    <location>
        <begin position="320"/>
        <end position="343"/>
    </location>
</feature>
<evidence type="ECO:0000256" key="3">
    <source>
        <dbReference type="ARBA" id="ARBA00022692"/>
    </source>
</evidence>
<evidence type="ECO:0000313" key="8">
    <source>
        <dbReference type="EMBL" id="KEP71734.1"/>
    </source>
</evidence>
<keyword evidence="5 7" id="KW-0472">Membrane</keyword>
<keyword evidence="3 7" id="KW-0812">Transmembrane</keyword>
<evidence type="ECO:0000256" key="5">
    <source>
        <dbReference type="ARBA" id="ARBA00023136"/>
    </source>
</evidence>
<feature type="transmembrane region" description="Helical" evidence="7">
    <location>
        <begin position="209"/>
        <end position="235"/>
    </location>
</feature>
<dbReference type="PANTHER" id="PTHR30213">
    <property type="entry name" value="INNER MEMBRANE PROTEIN YHJD"/>
    <property type="match status" value="1"/>
</dbReference>
<evidence type="ECO:0000256" key="4">
    <source>
        <dbReference type="ARBA" id="ARBA00022989"/>
    </source>
</evidence>
<evidence type="ECO:0000313" key="9">
    <source>
        <dbReference type="Proteomes" id="UP000027725"/>
    </source>
</evidence>
<feature type="region of interest" description="Disordered" evidence="6">
    <location>
        <begin position="353"/>
        <end position="377"/>
    </location>
</feature>
<feature type="compositionally biased region" description="Basic and acidic residues" evidence="6">
    <location>
        <begin position="32"/>
        <end position="52"/>
    </location>
</feature>
<evidence type="ECO:0000256" key="1">
    <source>
        <dbReference type="ARBA" id="ARBA00004651"/>
    </source>
</evidence>
<evidence type="ECO:0000256" key="2">
    <source>
        <dbReference type="ARBA" id="ARBA00022475"/>
    </source>
</evidence>
<dbReference type="STRING" id="1185766.SAMN05216224_10559"/>
<dbReference type="eggNOG" id="COG1295">
    <property type="taxonomic scope" value="Bacteria"/>
</dbReference>
<evidence type="ECO:0000256" key="6">
    <source>
        <dbReference type="SAM" id="MobiDB-lite"/>
    </source>
</evidence>
<gene>
    <name evidence="8" type="ORF">DL1_01635</name>
</gene>
<feature type="region of interest" description="Disordered" evidence="6">
    <location>
        <begin position="27"/>
        <end position="69"/>
    </location>
</feature>
<dbReference type="PANTHER" id="PTHR30213:SF0">
    <property type="entry name" value="UPF0761 MEMBRANE PROTEIN YIHY"/>
    <property type="match status" value="1"/>
</dbReference>
<keyword evidence="4 7" id="KW-1133">Transmembrane helix</keyword>
<dbReference type="Proteomes" id="UP000027725">
    <property type="component" value="Unassembled WGS sequence"/>
</dbReference>
<dbReference type="EMBL" id="JHEH01000001">
    <property type="protein sequence ID" value="KEP71734.1"/>
    <property type="molecule type" value="Genomic_DNA"/>
</dbReference>
<protein>
    <submittedName>
        <fullName evidence="8">Ribonuclease BN</fullName>
    </submittedName>
</protein>
<evidence type="ECO:0000256" key="7">
    <source>
        <dbReference type="SAM" id="Phobius"/>
    </source>
</evidence>
<dbReference type="InterPro" id="IPR017039">
    <property type="entry name" value="Virul_fac_BrkB"/>
</dbReference>
<organism evidence="8 9">
    <name type="scientific">Thioclava dalianensis</name>
    <dbReference type="NCBI Taxonomy" id="1185766"/>
    <lineage>
        <taxon>Bacteria</taxon>
        <taxon>Pseudomonadati</taxon>
        <taxon>Pseudomonadota</taxon>
        <taxon>Alphaproteobacteria</taxon>
        <taxon>Rhodobacterales</taxon>
        <taxon>Paracoccaceae</taxon>
        <taxon>Thioclava</taxon>
    </lineage>
</organism>
<reference evidence="8 9" key="1">
    <citation type="submission" date="2014-03" db="EMBL/GenBank/DDBJ databases">
        <title>The draft genome sequence of Thioclava dalianensis DLFJ1-1.</title>
        <authorList>
            <person name="Lai Q."/>
            <person name="Shao Z."/>
        </authorList>
    </citation>
    <scope>NUCLEOTIDE SEQUENCE [LARGE SCALE GENOMIC DNA]</scope>
    <source>
        <strain evidence="8 9">DLFJ1-1</strain>
    </source>
</reference>
<dbReference type="RefSeq" id="WP_162178725.1">
    <property type="nucleotide sequence ID" value="NZ_FOVB01000005.1"/>
</dbReference>